<gene>
    <name evidence="4" type="primary">ubiC</name>
    <name evidence="6" type="ORF">JAY77_09440</name>
</gene>
<protein>
    <recommendedName>
        <fullName evidence="4">Probable chorismate pyruvate-lyase</fullName>
        <shortName evidence="4">CL</shortName>
        <shortName evidence="4">CPL</shortName>
        <ecNumber evidence="4">4.1.3.40</ecNumber>
    </recommendedName>
</protein>
<feature type="binding site" evidence="4">
    <location>
        <position position="84"/>
    </location>
    <ligand>
        <name>substrate</name>
    </ligand>
</feature>
<keyword evidence="1 4" id="KW-0963">Cytoplasm</keyword>
<dbReference type="Proteomes" id="UP000886674">
    <property type="component" value="Unassembled WGS sequence"/>
</dbReference>
<dbReference type="GO" id="GO:0005829">
    <property type="term" value="C:cytosol"/>
    <property type="evidence" value="ECO:0007669"/>
    <property type="project" value="TreeGrafter"/>
</dbReference>
<dbReference type="Pfam" id="PF04345">
    <property type="entry name" value="Chor_lyase"/>
    <property type="match status" value="1"/>
</dbReference>
<comment type="pathway">
    <text evidence="4">Cofactor biosynthesis; ubiquinone biosynthesis.</text>
</comment>
<evidence type="ECO:0000256" key="4">
    <source>
        <dbReference type="HAMAP-Rule" id="MF_01632"/>
    </source>
</evidence>
<dbReference type="InterPro" id="IPR007440">
    <property type="entry name" value="Chorismate--pyruvate_lyase"/>
</dbReference>
<comment type="subcellular location">
    <subcellularLocation>
        <location evidence="4">Cytoplasm</location>
    </subcellularLocation>
</comment>
<comment type="similarity">
    <text evidence="4">Belongs to the UbiC family.</text>
</comment>
<dbReference type="Gene3D" id="3.40.1410.10">
    <property type="entry name" value="Chorismate lyase-like"/>
    <property type="match status" value="1"/>
</dbReference>
<evidence type="ECO:0000256" key="2">
    <source>
        <dbReference type="ARBA" id="ARBA00022688"/>
    </source>
</evidence>
<feature type="binding site" evidence="4">
    <location>
        <position position="181"/>
    </location>
    <ligand>
        <name>substrate</name>
    </ligand>
</feature>
<dbReference type="GO" id="GO:0006744">
    <property type="term" value="P:ubiquinone biosynthetic process"/>
    <property type="evidence" value="ECO:0007669"/>
    <property type="project" value="UniProtKB-UniRule"/>
</dbReference>
<evidence type="ECO:0000256" key="3">
    <source>
        <dbReference type="ARBA" id="ARBA00023239"/>
    </source>
</evidence>
<accession>A0A9E4NJB1</accession>
<organism evidence="6 7">
    <name type="scientific">Candidatus Thiodiazotropha taylori</name>
    <dbReference type="NCBI Taxonomy" id="2792791"/>
    <lineage>
        <taxon>Bacteria</taxon>
        <taxon>Pseudomonadati</taxon>
        <taxon>Pseudomonadota</taxon>
        <taxon>Gammaproteobacteria</taxon>
        <taxon>Chromatiales</taxon>
        <taxon>Sedimenticolaceae</taxon>
        <taxon>Candidatus Thiodiazotropha</taxon>
    </lineage>
</organism>
<comment type="catalytic activity">
    <reaction evidence="4">
        <text>chorismate = 4-hydroxybenzoate + pyruvate</text>
        <dbReference type="Rhea" id="RHEA:16505"/>
        <dbReference type="ChEBI" id="CHEBI:15361"/>
        <dbReference type="ChEBI" id="CHEBI:17879"/>
        <dbReference type="ChEBI" id="CHEBI:29748"/>
        <dbReference type="EC" id="4.1.3.40"/>
    </reaction>
</comment>
<evidence type="ECO:0000313" key="7">
    <source>
        <dbReference type="Proteomes" id="UP000886674"/>
    </source>
</evidence>
<comment type="caution">
    <text evidence="4">Lacks conserved residue(s) required for the propagation of feature annotation.</text>
</comment>
<feature type="region of interest" description="Disordered" evidence="5">
    <location>
        <begin position="1"/>
        <end position="20"/>
    </location>
</feature>
<evidence type="ECO:0000256" key="5">
    <source>
        <dbReference type="SAM" id="MobiDB-lite"/>
    </source>
</evidence>
<dbReference type="GO" id="GO:0042866">
    <property type="term" value="P:pyruvate biosynthetic process"/>
    <property type="evidence" value="ECO:0007669"/>
    <property type="project" value="UniProtKB-UniRule"/>
</dbReference>
<feature type="binding site" evidence="4">
    <location>
        <position position="122"/>
    </location>
    <ligand>
        <name>substrate</name>
    </ligand>
</feature>
<feature type="compositionally biased region" description="Polar residues" evidence="5">
    <location>
        <begin position="1"/>
        <end position="13"/>
    </location>
</feature>
<dbReference type="InterPro" id="IPR028978">
    <property type="entry name" value="Chorismate_lyase_/UTRA_dom_sf"/>
</dbReference>
<comment type="caution">
    <text evidence="6">The sequence shown here is derived from an EMBL/GenBank/DDBJ whole genome shotgun (WGS) entry which is preliminary data.</text>
</comment>
<dbReference type="PANTHER" id="PTHR38683:SF1">
    <property type="entry name" value="CHORISMATE PYRUVATE-LYASE"/>
    <property type="match status" value="1"/>
</dbReference>
<dbReference type="HAMAP" id="MF_01632">
    <property type="entry name" value="UbiC"/>
    <property type="match status" value="1"/>
</dbReference>
<dbReference type="GO" id="GO:0008813">
    <property type="term" value="F:chorismate lyase activity"/>
    <property type="evidence" value="ECO:0007669"/>
    <property type="project" value="UniProtKB-UniRule"/>
</dbReference>
<keyword evidence="4" id="KW-0670">Pyruvate</keyword>
<dbReference type="EC" id="4.1.3.40" evidence="4"/>
<evidence type="ECO:0000256" key="1">
    <source>
        <dbReference type="ARBA" id="ARBA00022490"/>
    </source>
</evidence>
<dbReference type="SUPFAM" id="SSF64288">
    <property type="entry name" value="Chorismate lyase-like"/>
    <property type="match status" value="1"/>
</dbReference>
<dbReference type="AlphaFoldDB" id="A0A9E4NJB1"/>
<name>A0A9E4NJB1_9GAMM</name>
<evidence type="ECO:0000313" key="6">
    <source>
        <dbReference type="EMBL" id="MCG7978351.1"/>
    </source>
</evidence>
<dbReference type="EMBL" id="JAEPCR010000043">
    <property type="protein sequence ID" value="MCG7978351.1"/>
    <property type="molecule type" value="Genomic_DNA"/>
</dbReference>
<reference evidence="6" key="1">
    <citation type="journal article" date="2021" name="Proc. Natl. Acad. Sci. U.S.A.">
        <title>Global biogeography of chemosynthetic symbionts reveals both localized and globally distributed symbiont groups. .</title>
        <authorList>
            <person name="Osvatic J.T."/>
            <person name="Wilkins L.G.E."/>
            <person name="Leibrecht L."/>
            <person name="Leray M."/>
            <person name="Zauner S."/>
            <person name="Polzin J."/>
            <person name="Camacho Y."/>
            <person name="Gros O."/>
            <person name="van Gils J.A."/>
            <person name="Eisen J.A."/>
            <person name="Petersen J.M."/>
            <person name="Yuen B."/>
        </authorList>
    </citation>
    <scope>NUCLEOTIDE SEQUENCE</scope>
    <source>
        <strain evidence="6">MAGclacostrist055</strain>
    </source>
</reference>
<sequence length="195" mass="22103">MSQQISSRSNPEPNWSDWRHRSHTQIPPLVASWLGDRGSLTQRVIQCCGEGQFKVRLLHQGWGTPLNSECRILRMRRGLMALVRDVELQCDGTPWVFARTLIPITSLKGAAQRLTQLGEKPLGAVLFSDPKVIRGATQVARLLPRQPMFETACNHLQKKPNHLWGRRTLFFVQKRPLLVNEIFLPTLPLKGGGSR</sequence>
<dbReference type="PANTHER" id="PTHR38683">
    <property type="entry name" value="CHORISMATE PYRUVATE-LYASE"/>
    <property type="match status" value="1"/>
</dbReference>
<keyword evidence="3 4" id="KW-0456">Lyase</keyword>
<keyword evidence="2 4" id="KW-0831">Ubiquinone biosynthesis</keyword>
<comment type="function">
    <text evidence="4">Removes the pyruvyl group from chorismate, with concomitant aromatization of the ring, to provide 4-hydroxybenzoate (4HB) for the ubiquinone pathway.</text>
</comment>
<proteinExistence type="inferred from homology"/>